<gene>
    <name evidence="2" type="ORF">NRB56_27030</name>
</gene>
<proteinExistence type="predicted"/>
<organism evidence="2 3">
    <name type="scientific">Nocardia aurantia</name>
    <dbReference type="NCBI Taxonomy" id="2585199"/>
    <lineage>
        <taxon>Bacteria</taxon>
        <taxon>Bacillati</taxon>
        <taxon>Actinomycetota</taxon>
        <taxon>Actinomycetes</taxon>
        <taxon>Mycobacteriales</taxon>
        <taxon>Nocardiaceae</taxon>
        <taxon>Nocardia</taxon>
    </lineage>
</organism>
<dbReference type="EMBL" id="WEGI01000005">
    <property type="protein sequence ID" value="MQY27121.1"/>
    <property type="molecule type" value="Genomic_DNA"/>
</dbReference>
<dbReference type="Proteomes" id="UP000431401">
    <property type="component" value="Unassembled WGS sequence"/>
</dbReference>
<evidence type="ECO:0000313" key="2">
    <source>
        <dbReference type="EMBL" id="MQY27121.1"/>
    </source>
</evidence>
<sequence>MPPRYRKLIPGDWLERLIVGMLFAVSAVGIYLLTGTVLSSLLIGLLVAVVAIGMVSVL</sequence>
<keyword evidence="1" id="KW-1133">Transmembrane helix</keyword>
<keyword evidence="1" id="KW-0812">Transmembrane</keyword>
<keyword evidence="1" id="KW-0472">Membrane</keyword>
<dbReference type="AlphaFoldDB" id="A0A7K0DN42"/>
<accession>A0A7K0DN42</accession>
<reference evidence="2 3" key="1">
    <citation type="submission" date="2019-10" db="EMBL/GenBank/DDBJ databases">
        <title>Nocardia macrotermitis sp. nov. and Nocardia aurantia sp. nov., isolated from the gut of fungus growing-termite Macrotermes natalensis.</title>
        <authorList>
            <person name="Benndorf R."/>
            <person name="Schwitalla J."/>
            <person name="Martin K."/>
            <person name="De Beer W."/>
            <person name="Kaster A.-K."/>
            <person name="Vollmers J."/>
            <person name="Poulsen M."/>
            <person name="Beemelmanns C."/>
        </authorList>
    </citation>
    <scope>NUCLEOTIDE SEQUENCE [LARGE SCALE GENOMIC DNA]</scope>
    <source>
        <strain evidence="2 3">RB56</strain>
    </source>
</reference>
<comment type="caution">
    <text evidence="2">The sequence shown here is derived from an EMBL/GenBank/DDBJ whole genome shotgun (WGS) entry which is preliminary data.</text>
</comment>
<evidence type="ECO:0000313" key="3">
    <source>
        <dbReference type="Proteomes" id="UP000431401"/>
    </source>
</evidence>
<feature type="transmembrane region" description="Helical" evidence="1">
    <location>
        <begin position="13"/>
        <end position="32"/>
    </location>
</feature>
<name>A0A7K0DN42_9NOCA</name>
<protein>
    <submittedName>
        <fullName evidence="2">Uncharacterized protein</fullName>
    </submittedName>
</protein>
<keyword evidence="3" id="KW-1185">Reference proteome</keyword>
<feature type="transmembrane region" description="Helical" evidence="1">
    <location>
        <begin position="38"/>
        <end position="57"/>
    </location>
</feature>
<evidence type="ECO:0000256" key="1">
    <source>
        <dbReference type="SAM" id="Phobius"/>
    </source>
</evidence>